<evidence type="ECO:0000313" key="2">
    <source>
        <dbReference type="EMBL" id="GBO99363.1"/>
    </source>
</evidence>
<feature type="region of interest" description="Disordered" evidence="1">
    <location>
        <begin position="35"/>
        <end position="76"/>
    </location>
</feature>
<dbReference type="EMBL" id="BGZK01003265">
    <property type="protein sequence ID" value="GBO99363.1"/>
    <property type="molecule type" value="Genomic_DNA"/>
</dbReference>
<sequence length="76" mass="8292">RICHQQTGNYNVTSHGPVKKAINMSMIEEEDSDFEYDEGIRPQRGVADGENRDNGKELQSGAPTAARRAAGRSTAT</sequence>
<comment type="caution">
    <text evidence="2">The sequence shown here is derived from an EMBL/GenBank/DDBJ whole genome shotgun (WGS) entry which is preliminary data.</text>
</comment>
<accession>A0A4C1SBC9</accession>
<evidence type="ECO:0000313" key="3">
    <source>
        <dbReference type="Proteomes" id="UP000299102"/>
    </source>
</evidence>
<feature type="compositionally biased region" description="Low complexity" evidence="1">
    <location>
        <begin position="60"/>
        <end position="76"/>
    </location>
</feature>
<feature type="non-terminal residue" evidence="2">
    <location>
        <position position="1"/>
    </location>
</feature>
<dbReference type="Proteomes" id="UP000299102">
    <property type="component" value="Unassembled WGS sequence"/>
</dbReference>
<protein>
    <submittedName>
        <fullName evidence="2">Uncharacterized protein</fullName>
    </submittedName>
</protein>
<proteinExistence type="predicted"/>
<evidence type="ECO:0000256" key="1">
    <source>
        <dbReference type="SAM" id="MobiDB-lite"/>
    </source>
</evidence>
<organism evidence="2 3">
    <name type="scientific">Eumeta variegata</name>
    <name type="common">Bagworm moth</name>
    <name type="synonym">Eumeta japonica</name>
    <dbReference type="NCBI Taxonomy" id="151549"/>
    <lineage>
        <taxon>Eukaryota</taxon>
        <taxon>Metazoa</taxon>
        <taxon>Ecdysozoa</taxon>
        <taxon>Arthropoda</taxon>
        <taxon>Hexapoda</taxon>
        <taxon>Insecta</taxon>
        <taxon>Pterygota</taxon>
        <taxon>Neoptera</taxon>
        <taxon>Endopterygota</taxon>
        <taxon>Lepidoptera</taxon>
        <taxon>Glossata</taxon>
        <taxon>Ditrysia</taxon>
        <taxon>Tineoidea</taxon>
        <taxon>Psychidae</taxon>
        <taxon>Oiketicinae</taxon>
        <taxon>Eumeta</taxon>
    </lineage>
</organism>
<gene>
    <name evidence="2" type="ORF">EVAR_70258_1</name>
</gene>
<name>A0A4C1SBC9_EUMVA</name>
<reference evidence="2 3" key="1">
    <citation type="journal article" date="2019" name="Commun. Biol.">
        <title>The bagworm genome reveals a unique fibroin gene that provides high tensile strength.</title>
        <authorList>
            <person name="Kono N."/>
            <person name="Nakamura H."/>
            <person name="Ohtoshi R."/>
            <person name="Tomita M."/>
            <person name="Numata K."/>
            <person name="Arakawa K."/>
        </authorList>
    </citation>
    <scope>NUCLEOTIDE SEQUENCE [LARGE SCALE GENOMIC DNA]</scope>
</reference>
<keyword evidence="3" id="KW-1185">Reference proteome</keyword>
<feature type="compositionally biased region" description="Basic and acidic residues" evidence="1">
    <location>
        <begin position="47"/>
        <end position="56"/>
    </location>
</feature>
<dbReference type="AlphaFoldDB" id="A0A4C1SBC9"/>